<keyword evidence="4" id="KW-1185">Reference proteome</keyword>
<dbReference type="InterPro" id="IPR003488">
    <property type="entry name" value="DprA"/>
</dbReference>
<dbReference type="NCBIfam" id="TIGR00732">
    <property type="entry name" value="dprA"/>
    <property type="match status" value="1"/>
</dbReference>
<organism evidence="3 4">
    <name type="scientific">Helicobacter anseris</name>
    <dbReference type="NCBI Taxonomy" id="375926"/>
    <lineage>
        <taxon>Bacteria</taxon>
        <taxon>Pseudomonadati</taxon>
        <taxon>Campylobacterota</taxon>
        <taxon>Epsilonproteobacteria</taxon>
        <taxon>Campylobacterales</taxon>
        <taxon>Helicobacteraceae</taxon>
        <taxon>Helicobacter</taxon>
    </lineage>
</organism>
<dbReference type="Pfam" id="PF02481">
    <property type="entry name" value="DNA_processg_A"/>
    <property type="match status" value="1"/>
</dbReference>
<dbReference type="PANTHER" id="PTHR43022">
    <property type="entry name" value="PROTEIN SMF"/>
    <property type="match status" value="1"/>
</dbReference>
<dbReference type="EMBL" id="NXLX01000007">
    <property type="protein sequence ID" value="RDU73988.1"/>
    <property type="molecule type" value="Genomic_DNA"/>
</dbReference>
<evidence type="ECO:0000259" key="2">
    <source>
        <dbReference type="Pfam" id="PF02481"/>
    </source>
</evidence>
<comment type="caution">
    <text evidence="3">The sequence shown here is derived from an EMBL/GenBank/DDBJ whole genome shotgun (WGS) entry which is preliminary data.</text>
</comment>
<proteinExistence type="inferred from homology"/>
<dbReference type="Gene3D" id="3.40.50.450">
    <property type="match status" value="1"/>
</dbReference>
<dbReference type="InterPro" id="IPR057666">
    <property type="entry name" value="DrpA_SLOG"/>
</dbReference>
<evidence type="ECO:0000313" key="4">
    <source>
        <dbReference type="Proteomes" id="UP000256695"/>
    </source>
</evidence>
<dbReference type="OrthoDB" id="9785707at2"/>
<reference evidence="3 4" key="1">
    <citation type="submission" date="2018-04" db="EMBL/GenBank/DDBJ databases">
        <title>Novel Campyloabacter and Helicobacter Species and Strains.</title>
        <authorList>
            <person name="Mannion A.J."/>
            <person name="Shen Z."/>
            <person name="Fox J.G."/>
        </authorList>
    </citation>
    <scope>NUCLEOTIDE SEQUENCE [LARGE SCALE GENOMIC DNA]</scope>
    <source>
        <strain evidence="3 4">MIT 04-9362</strain>
    </source>
</reference>
<feature type="domain" description="Smf/DprA SLOG" evidence="2">
    <location>
        <begin position="5"/>
        <end position="204"/>
    </location>
</feature>
<comment type="similarity">
    <text evidence="1">Belongs to the DprA/Smf family.</text>
</comment>
<dbReference type="Proteomes" id="UP000256695">
    <property type="component" value="Unassembled WGS sequence"/>
</dbReference>
<dbReference type="PANTHER" id="PTHR43022:SF1">
    <property type="entry name" value="PROTEIN SMF"/>
    <property type="match status" value="1"/>
</dbReference>
<accession>A0A3D8J986</accession>
<name>A0A3D8J986_9HELI</name>
<dbReference type="SUPFAM" id="SSF102405">
    <property type="entry name" value="MCP/YpsA-like"/>
    <property type="match status" value="1"/>
</dbReference>
<protein>
    <submittedName>
        <fullName evidence="3">DNA-protecting protein DprA</fullName>
    </submittedName>
</protein>
<evidence type="ECO:0000313" key="3">
    <source>
        <dbReference type="EMBL" id="RDU73988.1"/>
    </source>
</evidence>
<sequence length="254" mass="28290">MKKLDQIPQKLLELKKPPEALFYTGDIGLLDSQVNVAIIGTRKPNPYTKALTSTLAKELSKCGANIISGGALGVDIIAHQNSLPKTIMIAPSSLDYIYPSANAHIIKEIAQKSLIISEYEKNFLPKKYSFLQRNRLVIGLSDIVIIPQADLNSGSMQSAKMALDCNKPLYVLPHRINESLGTNSLLQKNLAKAIYDIYDFIASLKLATPQYDAILDFCSKNNDFEEAYLKFGDQLLEYELDGKIKRENNKVIIL</sequence>
<evidence type="ECO:0000256" key="1">
    <source>
        <dbReference type="ARBA" id="ARBA00006525"/>
    </source>
</evidence>
<gene>
    <name evidence="3" type="primary">dprA</name>
    <name evidence="3" type="ORF">CQA57_03990</name>
</gene>
<dbReference type="GO" id="GO:0009294">
    <property type="term" value="P:DNA-mediated transformation"/>
    <property type="evidence" value="ECO:0007669"/>
    <property type="project" value="InterPro"/>
</dbReference>
<dbReference type="AlphaFoldDB" id="A0A3D8J986"/>